<name>A0A5D4GXY6_9HYPH</name>
<sequence length="276" mass="29539">MSENRMALGAHPRRNLLMRYAARFDDGEMARWAFRGLLVGAVFVIGLDLKELYDTRPMLDPQSTGTTVHVEPALPPVVQPGPGGAPGLDPRENVTLDNDALRRPMQFDLRPGGVLAAEGSIDVGAAQRFAAEMEERGEYVRVLSLNSPGGSLEDAMAMARLARERGVGTQVADGALCASSCPLVLAGGVGREVGPKAAVGLHQFYAMSDTVTGPAQAMSDAQATAARISRYLAEMDVDPALWLHALDTPPQALYYLSREEMARYRLVTTGSSVASR</sequence>
<reference evidence="1 2" key="2">
    <citation type="submission" date="2019-09" db="EMBL/GenBank/DDBJ databases">
        <title>Mesorhizobium sp. MaA-C15 isolated from Microcystis aeruginosa.</title>
        <authorList>
            <person name="Jeong S.E."/>
            <person name="Jin H.M."/>
            <person name="Jeon C.O."/>
        </authorList>
    </citation>
    <scope>NUCLEOTIDE SEQUENCE [LARGE SCALE GENOMIC DNA]</scope>
    <source>
        <strain evidence="1 2">MaA-C15</strain>
    </source>
</reference>
<dbReference type="EMBL" id="VSZS01000064">
    <property type="protein sequence ID" value="TYR31410.1"/>
    <property type="molecule type" value="Genomic_DNA"/>
</dbReference>
<proteinExistence type="predicted"/>
<dbReference type="Gene3D" id="3.90.226.10">
    <property type="entry name" value="2-enoyl-CoA Hydratase, Chain A, domain 1"/>
    <property type="match status" value="1"/>
</dbReference>
<evidence type="ECO:0008006" key="3">
    <source>
        <dbReference type="Google" id="ProtNLM"/>
    </source>
</evidence>
<gene>
    <name evidence="1" type="ORF">FY036_14095</name>
</gene>
<comment type="caution">
    <text evidence="1">The sequence shown here is derived from an EMBL/GenBank/DDBJ whole genome shotgun (WGS) entry which is preliminary data.</text>
</comment>
<dbReference type="Proteomes" id="UP000323258">
    <property type="component" value="Unassembled WGS sequence"/>
</dbReference>
<dbReference type="AlphaFoldDB" id="A0A5D4GXY6"/>
<organism evidence="1 2">
    <name type="scientific">Neoaquamicrobium microcysteis</name>
    <dbReference type="NCBI Taxonomy" id="2682781"/>
    <lineage>
        <taxon>Bacteria</taxon>
        <taxon>Pseudomonadati</taxon>
        <taxon>Pseudomonadota</taxon>
        <taxon>Alphaproteobacteria</taxon>
        <taxon>Hyphomicrobiales</taxon>
        <taxon>Phyllobacteriaceae</taxon>
        <taxon>Neoaquamicrobium</taxon>
    </lineage>
</organism>
<dbReference type="InterPro" id="IPR029045">
    <property type="entry name" value="ClpP/crotonase-like_dom_sf"/>
</dbReference>
<dbReference type="SUPFAM" id="SSF52096">
    <property type="entry name" value="ClpP/crotonase"/>
    <property type="match status" value="1"/>
</dbReference>
<protein>
    <recommendedName>
        <fullName evidence="3">Periplasmic protein-like protein</fullName>
    </recommendedName>
</protein>
<evidence type="ECO:0000313" key="1">
    <source>
        <dbReference type="EMBL" id="TYR31410.1"/>
    </source>
</evidence>
<evidence type="ECO:0000313" key="2">
    <source>
        <dbReference type="Proteomes" id="UP000323258"/>
    </source>
</evidence>
<dbReference type="RefSeq" id="WP_148915382.1">
    <property type="nucleotide sequence ID" value="NZ_VSZS01000064.1"/>
</dbReference>
<dbReference type="OrthoDB" id="5936191at2"/>
<accession>A0A5D4GXY6</accession>
<reference evidence="1 2" key="1">
    <citation type="submission" date="2019-08" db="EMBL/GenBank/DDBJ databases">
        <authorList>
            <person name="Seo Y.L."/>
        </authorList>
    </citation>
    <scope>NUCLEOTIDE SEQUENCE [LARGE SCALE GENOMIC DNA]</scope>
    <source>
        <strain evidence="1 2">MaA-C15</strain>
    </source>
</reference>
<keyword evidence="2" id="KW-1185">Reference proteome</keyword>